<comment type="caution">
    <text evidence="1">The sequence shown here is derived from an EMBL/GenBank/DDBJ whole genome shotgun (WGS) entry which is preliminary data.</text>
</comment>
<accession>A0A422NFL3</accession>
<dbReference type="GeneID" id="40329322"/>
<dbReference type="AlphaFoldDB" id="A0A422NFL3"/>
<dbReference type="EMBL" id="MKGL01000168">
    <property type="protein sequence ID" value="RNF04253.1"/>
    <property type="molecule type" value="Genomic_DNA"/>
</dbReference>
<sequence length="309" mass="34665">MSTLESCTDALLQQKVVQASNYERLESRLMEMERAKRSLFFGLKEIITDVERRRQDFGELQEESARLQQQLQQGYVKFSALAAFMGEEQKKSIRLQDALESSTTAWTGCPARAAFLLRALQERNAFCRQMVDVVKALNRVRALVEVVQRVDAAKGLLKERLERLGAEAERLDGMLRESHKAEEMLQGELQGRTNAAQADAARVWLIFQEKERQLLALEAALAAARLSVSAGEEFNATYRMALQAALSMADACLDRRDRMAVVSTFRACPVRLGAEERRCCGDANSLTDRCLDRSCHGVGREAGMCHRAA</sequence>
<dbReference type="RefSeq" id="XP_029237995.1">
    <property type="nucleotide sequence ID" value="XM_029382268.1"/>
</dbReference>
<gene>
    <name evidence="1" type="ORF">TraAM80_05389</name>
</gene>
<name>A0A422NFL3_TRYRA</name>
<protein>
    <submittedName>
        <fullName evidence="1">BRCT domain-containing protein</fullName>
    </submittedName>
</protein>
<evidence type="ECO:0000313" key="2">
    <source>
        <dbReference type="Proteomes" id="UP000283634"/>
    </source>
</evidence>
<organism evidence="1 2">
    <name type="scientific">Trypanosoma rangeli</name>
    <dbReference type="NCBI Taxonomy" id="5698"/>
    <lineage>
        <taxon>Eukaryota</taxon>
        <taxon>Discoba</taxon>
        <taxon>Euglenozoa</taxon>
        <taxon>Kinetoplastea</taxon>
        <taxon>Metakinetoplastina</taxon>
        <taxon>Trypanosomatida</taxon>
        <taxon>Trypanosomatidae</taxon>
        <taxon>Trypanosoma</taxon>
        <taxon>Herpetosoma</taxon>
    </lineage>
</organism>
<reference evidence="1 2" key="1">
    <citation type="journal article" date="2018" name="BMC Genomics">
        <title>Genomic comparison of Trypanosoma conorhini and Trypanosoma rangeli to Trypanosoma cruzi strains of high and low virulence.</title>
        <authorList>
            <person name="Bradwell K.R."/>
            <person name="Koparde V.N."/>
            <person name="Matveyev A.V."/>
            <person name="Serrano M.G."/>
            <person name="Alves J.M."/>
            <person name="Parikh H."/>
            <person name="Huang B."/>
            <person name="Lee V."/>
            <person name="Espinosa-Alvarez O."/>
            <person name="Ortiz P.A."/>
            <person name="Costa-Martins A.G."/>
            <person name="Teixeira M.M."/>
            <person name="Buck G.A."/>
        </authorList>
    </citation>
    <scope>NUCLEOTIDE SEQUENCE [LARGE SCALE GENOMIC DNA]</scope>
    <source>
        <strain evidence="1 2">AM80</strain>
    </source>
</reference>
<evidence type="ECO:0000313" key="1">
    <source>
        <dbReference type="EMBL" id="RNF04253.1"/>
    </source>
</evidence>
<keyword evidence="2" id="KW-1185">Reference proteome</keyword>
<dbReference type="Proteomes" id="UP000283634">
    <property type="component" value="Unassembled WGS sequence"/>
</dbReference>
<proteinExistence type="predicted"/>
<dbReference type="OrthoDB" id="249066at2759"/>